<evidence type="ECO:0000256" key="3">
    <source>
        <dbReference type="ARBA" id="ARBA00022692"/>
    </source>
</evidence>
<feature type="transmembrane region" description="Helical" evidence="7">
    <location>
        <begin position="204"/>
        <end position="224"/>
    </location>
</feature>
<dbReference type="SUPFAM" id="SSF103481">
    <property type="entry name" value="Multidrug resistance efflux transporter EmrE"/>
    <property type="match status" value="2"/>
</dbReference>
<feature type="transmembrane region" description="Helical" evidence="7">
    <location>
        <begin position="67"/>
        <end position="84"/>
    </location>
</feature>
<feature type="region of interest" description="Disordered" evidence="6">
    <location>
        <begin position="1"/>
        <end position="24"/>
    </location>
</feature>
<reference evidence="9 10" key="1">
    <citation type="submission" date="2021-05" db="EMBL/GenBank/DDBJ databases">
        <title>Bacteria Genome sequencing.</title>
        <authorList>
            <person name="Takabe Y."/>
            <person name="Nakajima Y."/>
            <person name="Suzuki S."/>
            <person name="Shiozaki T."/>
        </authorList>
    </citation>
    <scope>NUCLEOTIDE SEQUENCE [LARGE SCALE GENOMIC DNA]</scope>
    <source>
        <strain evidence="9 10">AI_62</strain>
    </source>
</reference>
<feature type="transmembrane region" description="Helical" evidence="7">
    <location>
        <begin position="173"/>
        <end position="192"/>
    </location>
</feature>
<evidence type="ECO:0000256" key="6">
    <source>
        <dbReference type="SAM" id="MobiDB-lite"/>
    </source>
</evidence>
<feature type="transmembrane region" description="Helical" evidence="7">
    <location>
        <begin position="148"/>
        <end position="167"/>
    </location>
</feature>
<feature type="transmembrane region" description="Helical" evidence="7">
    <location>
        <begin position="96"/>
        <end position="117"/>
    </location>
</feature>
<keyword evidence="10" id="KW-1185">Reference proteome</keyword>
<evidence type="ECO:0000256" key="1">
    <source>
        <dbReference type="ARBA" id="ARBA00004141"/>
    </source>
</evidence>
<evidence type="ECO:0000259" key="8">
    <source>
        <dbReference type="Pfam" id="PF00892"/>
    </source>
</evidence>
<dbReference type="PANTHER" id="PTHR22911:SF6">
    <property type="entry name" value="SOLUTE CARRIER FAMILY 35 MEMBER G1"/>
    <property type="match status" value="1"/>
</dbReference>
<feature type="domain" description="EamA" evidence="8">
    <location>
        <begin position="30"/>
        <end position="164"/>
    </location>
</feature>
<gene>
    <name evidence="9" type="ORF">JANAI62_06620</name>
</gene>
<proteinExistence type="inferred from homology"/>
<evidence type="ECO:0000256" key="2">
    <source>
        <dbReference type="ARBA" id="ARBA00009853"/>
    </source>
</evidence>
<evidence type="ECO:0000313" key="9">
    <source>
        <dbReference type="EMBL" id="GIT94039.1"/>
    </source>
</evidence>
<protein>
    <submittedName>
        <fullName evidence="9">Membrane protein</fullName>
    </submittedName>
</protein>
<dbReference type="EMBL" id="BPFH01000001">
    <property type="protein sequence ID" value="GIT94039.1"/>
    <property type="molecule type" value="Genomic_DNA"/>
</dbReference>
<keyword evidence="4 7" id="KW-1133">Transmembrane helix</keyword>
<dbReference type="InterPro" id="IPR000620">
    <property type="entry name" value="EamA_dom"/>
</dbReference>
<feature type="transmembrane region" description="Helical" evidence="7">
    <location>
        <begin position="286"/>
        <end position="304"/>
    </location>
</feature>
<comment type="similarity">
    <text evidence="2">Belongs to the drug/metabolite transporter (DMT) superfamily. 10 TMS drug/metabolite exporter (DME) (TC 2.A.7.3) family.</text>
</comment>
<name>A0ABQ4NHZ6_9RHOB</name>
<dbReference type="Pfam" id="PF00892">
    <property type="entry name" value="EamA"/>
    <property type="match status" value="2"/>
</dbReference>
<feature type="transmembrane region" description="Helical" evidence="7">
    <location>
        <begin position="29"/>
        <end position="47"/>
    </location>
</feature>
<feature type="domain" description="EamA" evidence="8">
    <location>
        <begin position="173"/>
        <end position="302"/>
    </location>
</feature>
<keyword evidence="3 7" id="KW-0812">Transmembrane</keyword>
<evidence type="ECO:0000256" key="4">
    <source>
        <dbReference type="ARBA" id="ARBA00022989"/>
    </source>
</evidence>
<comment type="caution">
    <text evidence="9">The sequence shown here is derived from an EMBL/GenBank/DDBJ whole genome shotgun (WGS) entry which is preliminary data.</text>
</comment>
<evidence type="ECO:0000256" key="7">
    <source>
        <dbReference type="SAM" id="Phobius"/>
    </source>
</evidence>
<feature type="transmembrane region" description="Helical" evidence="7">
    <location>
        <begin position="230"/>
        <end position="253"/>
    </location>
</feature>
<evidence type="ECO:0000313" key="10">
    <source>
        <dbReference type="Proteomes" id="UP000786693"/>
    </source>
</evidence>
<keyword evidence="5 7" id="KW-0472">Membrane</keyword>
<feature type="transmembrane region" description="Helical" evidence="7">
    <location>
        <begin position="260"/>
        <end position="280"/>
    </location>
</feature>
<dbReference type="InterPro" id="IPR037185">
    <property type="entry name" value="EmrE-like"/>
</dbReference>
<organism evidence="9 10">
    <name type="scientific">Jannaschia pagri</name>
    <dbReference type="NCBI Taxonomy" id="2829797"/>
    <lineage>
        <taxon>Bacteria</taxon>
        <taxon>Pseudomonadati</taxon>
        <taxon>Pseudomonadota</taxon>
        <taxon>Alphaproteobacteria</taxon>
        <taxon>Rhodobacterales</taxon>
        <taxon>Roseobacteraceae</taxon>
        <taxon>Jannaschia</taxon>
    </lineage>
</organism>
<feature type="transmembrane region" description="Helical" evidence="7">
    <location>
        <begin position="123"/>
        <end position="141"/>
    </location>
</feature>
<dbReference type="Proteomes" id="UP000786693">
    <property type="component" value="Unassembled WGS sequence"/>
</dbReference>
<accession>A0ABQ4NHZ6</accession>
<sequence>MVSGRLTFAQGPSAPGPQAAPEPRDQPRAAIAFMVGATVLIAATTLLAKALGTAALGTALPPLQVTFGRYLFAALAIFAAAAVLRPPMTTRQARWHLARILCGWGGVTLMFASVALIPLAEATAITFLNPIFAMILAIPLLGEQVGRVRWTAAVIALAGAIVLLRPGTGVLEWGALLALGAAVLLGTEVLIIKRLTRHESLLATLVWANGLGLVIAASTALPGWQPPTMAQWAGLAALGLTMAAAQGLFVNAMARADASFITPFGYLTLVFAGLYDAALFDVWLDGLGWVGAALILMGAGLLAWREGQRSKAAKPLAQRPPPPEG</sequence>
<comment type="subcellular location">
    <subcellularLocation>
        <location evidence="1">Membrane</location>
        <topology evidence="1">Multi-pass membrane protein</topology>
    </subcellularLocation>
</comment>
<dbReference type="PANTHER" id="PTHR22911">
    <property type="entry name" value="ACYL-MALONYL CONDENSING ENZYME-RELATED"/>
    <property type="match status" value="1"/>
</dbReference>
<evidence type="ECO:0000256" key="5">
    <source>
        <dbReference type="ARBA" id="ARBA00023136"/>
    </source>
</evidence>